<reference evidence="1" key="2">
    <citation type="submission" date="2006-01" db="EMBL/GenBank/DDBJ databases">
        <authorList>
            <person name="Genoscope"/>
        </authorList>
    </citation>
    <scope>NUCLEOTIDE SEQUENCE</scope>
</reference>
<protein>
    <submittedName>
        <fullName evidence="1">Uncharacterized protein</fullName>
    </submittedName>
</protein>
<evidence type="ECO:0000313" key="1">
    <source>
        <dbReference type="EMBL" id="CAJ70767.1"/>
    </source>
</evidence>
<evidence type="ECO:0000313" key="2">
    <source>
        <dbReference type="EMBL" id="QII13483.1"/>
    </source>
</evidence>
<gene>
    <name evidence="2" type="ORF">KsCSTR_41040</name>
    <name evidence="1" type="ORF">kusta0022</name>
</gene>
<sequence length="65" mass="7671">MCETFSPVILKKFTKCDFRNAITIYVNKSKSNLEISICEPLQYLYGAKLLMLKYIRNKHHCRSKV</sequence>
<dbReference type="EMBL" id="CT030148">
    <property type="protein sequence ID" value="CAJ70767.1"/>
    <property type="molecule type" value="Genomic_DNA"/>
</dbReference>
<dbReference type="EMBL" id="CP049055">
    <property type="protein sequence ID" value="QII13483.1"/>
    <property type="molecule type" value="Genomic_DNA"/>
</dbReference>
<name>Q1Q7H5_KUEST</name>
<evidence type="ECO:0000313" key="3">
    <source>
        <dbReference type="Proteomes" id="UP000501926"/>
    </source>
</evidence>
<reference evidence="1" key="1">
    <citation type="journal article" date="2006" name="Nature">
        <title>Deciphering the evolution and metabolism of an anammox bacterium from a community genome.</title>
        <authorList>
            <person name="Strous M."/>
            <person name="Pelletier E."/>
            <person name="Mangenot S."/>
            <person name="Rattei T."/>
            <person name="Lehner A."/>
            <person name="Taylor M.W."/>
            <person name="Horn M."/>
            <person name="Daims H."/>
            <person name="Bartol-Mavel D."/>
            <person name="Wincker P."/>
            <person name="Barbe V."/>
            <person name="Fonknechten N."/>
            <person name="Vallenet D."/>
            <person name="Segurens B."/>
            <person name="Schenowitz-Truong C."/>
            <person name="Medigue C."/>
            <person name="Collingro A."/>
            <person name="Snel B."/>
            <person name="Dutilh B.E."/>
            <person name="OpDenCamp H.J.M."/>
            <person name="vanDerDrift C."/>
            <person name="Cirpus I."/>
            <person name="vanDePas-Schoonen K.T."/>
            <person name="Harhangi H.R."/>
            <person name="vanNiftrik L."/>
            <person name="Schmid M."/>
            <person name="Keltjens J."/>
            <person name="vanDeVossenberg J."/>
            <person name="Kartal B."/>
            <person name="Meier H."/>
            <person name="Frishman D."/>
            <person name="Huynen M.A."/>
            <person name="Mewes H."/>
            <person name="Weissenbach J."/>
            <person name="Jetten M.S.M."/>
            <person name="Wagner M."/>
            <person name="LePaslier D."/>
        </authorList>
    </citation>
    <scope>NUCLEOTIDE SEQUENCE</scope>
</reference>
<dbReference type="AlphaFoldDB" id="Q1Q7H5"/>
<reference evidence="2 3" key="3">
    <citation type="submission" date="2020-02" db="EMBL/GenBank/DDBJ databases">
        <title>Newly sequenced genome of strain CSTR1 showed variability in Candidatus Kuenenia stuttgartiensis genomes.</title>
        <authorList>
            <person name="Ding C."/>
            <person name="Adrian L."/>
        </authorList>
    </citation>
    <scope>NUCLEOTIDE SEQUENCE [LARGE SCALE GENOMIC DNA]</scope>
    <source>
        <strain evidence="2 3">CSTR1</strain>
    </source>
</reference>
<proteinExistence type="predicted"/>
<organism evidence="1">
    <name type="scientific">Kuenenia stuttgartiensis</name>
    <dbReference type="NCBI Taxonomy" id="174633"/>
    <lineage>
        <taxon>Bacteria</taxon>
        <taxon>Pseudomonadati</taxon>
        <taxon>Planctomycetota</taxon>
        <taxon>Candidatus Brocadiia</taxon>
        <taxon>Candidatus Brocadiales</taxon>
        <taxon>Candidatus Brocadiaceae</taxon>
        <taxon>Candidatus Kuenenia</taxon>
    </lineage>
</organism>
<accession>Q1Q7H5</accession>
<dbReference type="Proteomes" id="UP000501926">
    <property type="component" value="Chromosome"/>
</dbReference>